<evidence type="ECO:0000256" key="3">
    <source>
        <dbReference type="ARBA" id="ARBA00022837"/>
    </source>
</evidence>
<dbReference type="InterPro" id="IPR008334">
    <property type="entry name" value="5'-Nucleotdase_C"/>
</dbReference>
<dbReference type="SUPFAM" id="SSF55816">
    <property type="entry name" value="5'-nucleotidase (syn. UDP-sugar hydrolase), C-terminal domain"/>
    <property type="match status" value="1"/>
</dbReference>
<dbReference type="Pfam" id="PF00149">
    <property type="entry name" value="Metallophos"/>
    <property type="match status" value="1"/>
</dbReference>
<evidence type="ECO:0000313" key="8">
    <source>
        <dbReference type="Proteomes" id="UP000660262"/>
    </source>
</evidence>
<dbReference type="OrthoDB" id="10252235at2759"/>
<dbReference type="PANTHER" id="PTHR11575">
    <property type="entry name" value="5'-NUCLEOTIDASE-RELATED"/>
    <property type="match status" value="1"/>
</dbReference>
<evidence type="ECO:0000313" key="7">
    <source>
        <dbReference type="EMBL" id="GHP04628.1"/>
    </source>
</evidence>
<dbReference type="Gene3D" id="3.60.21.10">
    <property type="match status" value="1"/>
</dbReference>
<dbReference type="Proteomes" id="UP000660262">
    <property type="component" value="Unassembled WGS sequence"/>
</dbReference>
<protein>
    <recommendedName>
        <fullName evidence="6">EF-hand domain-containing protein</fullName>
    </recommendedName>
</protein>
<dbReference type="SUPFAM" id="SSF47473">
    <property type="entry name" value="EF-hand"/>
    <property type="match status" value="1"/>
</dbReference>
<dbReference type="InterPro" id="IPR029052">
    <property type="entry name" value="Metallo-depent_PP-like"/>
</dbReference>
<dbReference type="SMART" id="SM00054">
    <property type="entry name" value="EFh"/>
    <property type="match status" value="3"/>
</dbReference>
<feature type="domain" description="EF-hand" evidence="6">
    <location>
        <begin position="584"/>
        <end position="619"/>
    </location>
</feature>
<dbReference type="Pfam" id="PF02872">
    <property type="entry name" value="5_nucleotid_C"/>
    <property type="match status" value="1"/>
</dbReference>
<evidence type="ECO:0000256" key="1">
    <source>
        <dbReference type="ARBA" id="ARBA00006654"/>
    </source>
</evidence>
<feature type="region of interest" description="Disordered" evidence="5">
    <location>
        <begin position="1"/>
        <end position="66"/>
    </location>
</feature>
<dbReference type="InterPro" id="IPR036907">
    <property type="entry name" value="5'-Nucleotdase_C_sf"/>
</dbReference>
<dbReference type="PRINTS" id="PR01607">
    <property type="entry name" value="APYRASEFAMLY"/>
</dbReference>
<dbReference type="InterPro" id="IPR011992">
    <property type="entry name" value="EF-hand-dom_pair"/>
</dbReference>
<proteinExistence type="inferred from homology"/>
<feature type="domain" description="EF-hand" evidence="6">
    <location>
        <begin position="556"/>
        <end position="582"/>
    </location>
</feature>
<comment type="caution">
    <text evidence="7">The sequence shown here is derived from an EMBL/GenBank/DDBJ whole genome shotgun (WGS) entry which is preliminary data.</text>
</comment>
<dbReference type="Pfam" id="PF13202">
    <property type="entry name" value="EF-hand_5"/>
    <property type="match status" value="2"/>
</dbReference>
<feature type="compositionally biased region" description="Low complexity" evidence="5">
    <location>
        <begin position="50"/>
        <end position="66"/>
    </location>
</feature>
<dbReference type="InterPro" id="IPR006179">
    <property type="entry name" value="5_nucleotidase/apyrase"/>
</dbReference>
<evidence type="ECO:0000259" key="6">
    <source>
        <dbReference type="PROSITE" id="PS50222"/>
    </source>
</evidence>
<name>A0A830HD02_9CHLO</name>
<dbReference type="PANTHER" id="PTHR11575:SF48">
    <property type="entry name" value="5'-NUCLEOTIDASE"/>
    <property type="match status" value="1"/>
</dbReference>
<dbReference type="GO" id="GO:0016787">
    <property type="term" value="F:hydrolase activity"/>
    <property type="evidence" value="ECO:0007669"/>
    <property type="project" value="UniProtKB-KW"/>
</dbReference>
<keyword evidence="2" id="KW-0732">Signal</keyword>
<keyword evidence="3" id="KW-0106">Calcium</keyword>
<dbReference type="CDD" id="cd00051">
    <property type="entry name" value="EFh"/>
    <property type="match status" value="1"/>
</dbReference>
<dbReference type="PROSITE" id="PS50222">
    <property type="entry name" value="EF_HAND_2"/>
    <property type="match status" value="3"/>
</dbReference>
<gene>
    <name evidence="7" type="ORF">PPROV_000338200</name>
</gene>
<dbReference type="GO" id="GO:0005509">
    <property type="term" value="F:calcium ion binding"/>
    <property type="evidence" value="ECO:0007669"/>
    <property type="project" value="InterPro"/>
</dbReference>
<feature type="compositionally biased region" description="Low complexity" evidence="5">
    <location>
        <begin position="1"/>
        <end position="38"/>
    </location>
</feature>
<dbReference type="AlphaFoldDB" id="A0A830HD02"/>
<dbReference type="InterPro" id="IPR002048">
    <property type="entry name" value="EF_hand_dom"/>
</dbReference>
<dbReference type="EMBL" id="BNJQ01000008">
    <property type="protein sequence ID" value="GHP04628.1"/>
    <property type="molecule type" value="Genomic_DNA"/>
</dbReference>
<dbReference type="GO" id="GO:0009166">
    <property type="term" value="P:nucleotide catabolic process"/>
    <property type="evidence" value="ECO:0007669"/>
    <property type="project" value="InterPro"/>
</dbReference>
<dbReference type="Gene3D" id="3.90.780.10">
    <property type="entry name" value="5'-Nucleotidase, C-terminal domain"/>
    <property type="match status" value="1"/>
</dbReference>
<keyword evidence="4" id="KW-0378">Hydrolase</keyword>
<feature type="domain" description="EF-hand" evidence="6">
    <location>
        <begin position="648"/>
        <end position="683"/>
    </location>
</feature>
<sequence length="686" mass="73604">MGCGASSSASSASSSSAAVYQPSPGASGSPTASSNATNVVQAPQAPPPSSSAAHEPAPAPTTTTSTTSSSLTLRIIAVNDVYELGNLPRLKTAVAQLKTDNTIFVLAGDFLAPSLLSSLDHGRGMVDVLNDCGLQYVCLGNHEQDVAHKHLLQRMDESKFVWINTNAPTLPLEGREPLPEFVTVDVEAKGEARGTHARKVSLLGLNTGDPGLYTDKAWGGVGAKCMAPIVPSARSMREKLAATTDLVIPMTHQVMPLDREMAETCGAEFPLIIGGHDHQPYLETVNGCIITKQGADAALVGVIDVTWPAPEHAGASPTIDVQQLPITNFEPDKSSEELVEKHKHVLKALDEAILCEVPQSVPLNSKGIRLAQTTMGSLICTSVREALFADCAIINAGNIRGNTTYGDNHHYLTYSDLKAEVPFDSPVAVVNLPGAVLQEVVAFTRQFALQDPPVEKGCFVQLDDKMSWDGSTNTLTAVAGGPFDPERIYKTVVLYQVAYNGIDGVTPLANYVSEHLKTMDDPTLLQHSDSAHGMKQVLVEHFARAVWWQIVKDSGFDDIDEDGSGTISRKELEAAIFKRHGVSMGNLVLDNLMALADTNGDGNIDRGELLRACFLSSSMFYNADEDMDSHVTKEEAHKMFQKIMTSSYDPKVVDDLFTAADSDGSGTVSMDELHKYATRQDKSVTI</sequence>
<comment type="similarity">
    <text evidence="1 4">Belongs to the 5'-nucleotidase family.</text>
</comment>
<evidence type="ECO:0000256" key="4">
    <source>
        <dbReference type="RuleBase" id="RU362119"/>
    </source>
</evidence>
<dbReference type="Gene3D" id="1.10.238.10">
    <property type="entry name" value="EF-hand"/>
    <property type="match status" value="2"/>
</dbReference>
<reference evidence="7" key="1">
    <citation type="submission" date="2020-10" db="EMBL/GenBank/DDBJ databases">
        <title>Unveiling of a novel bifunctional photoreceptor, Dualchrome1, isolated from a cosmopolitan green alga.</title>
        <authorList>
            <person name="Suzuki S."/>
            <person name="Kawachi M."/>
        </authorList>
    </citation>
    <scope>NUCLEOTIDE SEQUENCE</scope>
    <source>
        <strain evidence="7">NIES 2893</strain>
    </source>
</reference>
<organism evidence="7 8">
    <name type="scientific">Pycnococcus provasolii</name>
    <dbReference type="NCBI Taxonomy" id="41880"/>
    <lineage>
        <taxon>Eukaryota</taxon>
        <taxon>Viridiplantae</taxon>
        <taxon>Chlorophyta</taxon>
        <taxon>Pseudoscourfieldiophyceae</taxon>
        <taxon>Pseudoscourfieldiales</taxon>
        <taxon>Pycnococcaceae</taxon>
        <taxon>Pycnococcus</taxon>
    </lineage>
</organism>
<dbReference type="InterPro" id="IPR018247">
    <property type="entry name" value="EF_Hand_1_Ca_BS"/>
</dbReference>
<evidence type="ECO:0000256" key="2">
    <source>
        <dbReference type="ARBA" id="ARBA00022729"/>
    </source>
</evidence>
<dbReference type="PROSITE" id="PS00018">
    <property type="entry name" value="EF_HAND_1"/>
    <property type="match status" value="3"/>
</dbReference>
<dbReference type="GO" id="GO:0000166">
    <property type="term" value="F:nucleotide binding"/>
    <property type="evidence" value="ECO:0007669"/>
    <property type="project" value="UniProtKB-KW"/>
</dbReference>
<evidence type="ECO:0000256" key="5">
    <source>
        <dbReference type="SAM" id="MobiDB-lite"/>
    </source>
</evidence>
<dbReference type="Pfam" id="PF13833">
    <property type="entry name" value="EF-hand_8"/>
    <property type="match status" value="1"/>
</dbReference>
<keyword evidence="8" id="KW-1185">Reference proteome</keyword>
<dbReference type="SUPFAM" id="SSF56300">
    <property type="entry name" value="Metallo-dependent phosphatases"/>
    <property type="match status" value="1"/>
</dbReference>
<dbReference type="InterPro" id="IPR004843">
    <property type="entry name" value="Calcineurin-like_PHP"/>
</dbReference>
<accession>A0A830HD02</accession>
<keyword evidence="4" id="KW-0547">Nucleotide-binding</keyword>